<dbReference type="Pfam" id="PF07331">
    <property type="entry name" value="TctB"/>
    <property type="match status" value="1"/>
</dbReference>
<sequence>MSQRTAQTLVGLAALAAGGLLAWGASGIPADAGYAGVGPNFLPWLVTVALLLCGGWLLFEASTGGFRHMEEADDEEGGFWGGFVWVSAGLLANAALIERVGFILSCALCFMLAVRGFKSAQGRTDRSPLSFVKDFLVGLAIAAPVYWMFTQGLAINLPGLTGTGWL</sequence>
<name>A0ABU5IK04_9BURK</name>
<evidence type="ECO:0000259" key="2">
    <source>
        <dbReference type="Pfam" id="PF07331"/>
    </source>
</evidence>
<organism evidence="3 4">
    <name type="scientific">Azohydromonas lata</name>
    <dbReference type="NCBI Taxonomy" id="45677"/>
    <lineage>
        <taxon>Bacteria</taxon>
        <taxon>Pseudomonadati</taxon>
        <taxon>Pseudomonadota</taxon>
        <taxon>Betaproteobacteria</taxon>
        <taxon>Burkholderiales</taxon>
        <taxon>Sphaerotilaceae</taxon>
        <taxon>Azohydromonas</taxon>
    </lineage>
</organism>
<gene>
    <name evidence="3" type="ORF">SM757_21880</name>
</gene>
<reference evidence="3 4" key="1">
    <citation type="submission" date="2023-11" db="EMBL/GenBank/DDBJ databases">
        <title>Draft genome of Azohydromonas lata strain H1 (DSM1123), a polyhydroxyalkanoate producer.</title>
        <authorList>
            <person name="Traversa D."/>
            <person name="D'Addabbo P."/>
            <person name="Pazzani C."/>
            <person name="Manzari C."/>
            <person name="Chiara M."/>
            <person name="Scrascia M."/>
        </authorList>
    </citation>
    <scope>NUCLEOTIDE SEQUENCE [LARGE SCALE GENOMIC DNA]</scope>
    <source>
        <strain evidence="3 4">H1</strain>
    </source>
</reference>
<evidence type="ECO:0000313" key="4">
    <source>
        <dbReference type="Proteomes" id="UP001293718"/>
    </source>
</evidence>
<dbReference type="RefSeq" id="WP_322467021.1">
    <property type="nucleotide sequence ID" value="NZ_JAXOJX010000040.1"/>
</dbReference>
<feature type="transmembrane region" description="Helical" evidence="1">
    <location>
        <begin position="40"/>
        <end position="59"/>
    </location>
</feature>
<keyword evidence="4" id="KW-1185">Reference proteome</keyword>
<keyword evidence="1" id="KW-0472">Membrane</keyword>
<evidence type="ECO:0000256" key="1">
    <source>
        <dbReference type="SAM" id="Phobius"/>
    </source>
</evidence>
<keyword evidence="1" id="KW-0812">Transmembrane</keyword>
<proteinExistence type="predicted"/>
<evidence type="ECO:0000313" key="3">
    <source>
        <dbReference type="EMBL" id="MDZ5459233.1"/>
    </source>
</evidence>
<protein>
    <submittedName>
        <fullName evidence="3">Tripartite tricarboxylate transporter TctB family protein</fullName>
    </submittedName>
</protein>
<accession>A0ABU5IK04</accession>
<feature type="transmembrane region" description="Helical" evidence="1">
    <location>
        <begin position="102"/>
        <end position="118"/>
    </location>
</feature>
<comment type="caution">
    <text evidence="3">The sequence shown here is derived from an EMBL/GenBank/DDBJ whole genome shotgun (WGS) entry which is preliminary data.</text>
</comment>
<keyword evidence="1" id="KW-1133">Transmembrane helix</keyword>
<dbReference type="Proteomes" id="UP001293718">
    <property type="component" value="Unassembled WGS sequence"/>
</dbReference>
<feature type="domain" description="DUF1468" evidence="2">
    <location>
        <begin position="10"/>
        <end position="158"/>
    </location>
</feature>
<dbReference type="EMBL" id="JAXOJX010000040">
    <property type="protein sequence ID" value="MDZ5459233.1"/>
    <property type="molecule type" value="Genomic_DNA"/>
</dbReference>
<feature type="transmembrane region" description="Helical" evidence="1">
    <location>
        <begin position="130"/>
        <end position="149"/>
    </location>
</feature>
<dbReference type="InterPro" id="IPR009936">
    <property type="entry name" value="DUF1468"/>
</dbReference>